<comment type="caution">
    <text evidence="1">The sequence shown here is derived from an EMBL/GenBank/DDBJ whole genome shotgun (WGS) entry which is preliminary data.</text>
</comment>
<keyword evidence="2" id="KW-1185">Reference proteome</keyword>
<accession>A0A0L6W2R3</accession>
<reference evidence="2" key="1">
    <citation type="submission" date="2015-07" db="EMBL/GenBank/DDBJ databases">
        <title>Complete Genome of Thermincola ferriacetica strain Z-0001T.</title>
        <authorList>
            <person name="Lusk B."/>
            <person name="Badalamenti J.P."/>
            <person name="Parameswaran P."/>
            <person name="Bond D.R."/>
            <person name="Torres C.I."/>
        </authorList>
    </citation>
    <scope>NUCLEOTIDE SEQUENCE [LARGE SCALE GENOMIC DNA]</scope>
    <source>
        <strain evidence="2">Z-0001</strain>
    </source>
</reference>
<dbReference type="Proteomes" id="UP000037175">
    <property type="component" value="Unassembled WGS sequence"/>
</dbReference>
<organism evidence="1 2">
    <name type="scientific">Thermincola ferriacetica</name>
    <dbReference type="NCBI Taxonomy" id="281456"/>
    <lineage>
        <taxon>Bacteria</taxon>
        <taxon>Bacillati</taxon>
        <taxon>Bacillota</taxon>
        <taxon>Clostridia</taxon>
        <taxon>Eubacteriales</taxon>
        <taxon>Thermincolaceae</taxon>
        <taxon>Thermincola</taxon>
    </lineage>
</organism>
<name>A0A0L6W2R3_9FIRM</name>
<dbReference type="AlphaFoldDB" id="A0A0L6W2R3"/>
<gene>
    <name evidence="1" type="ORF">Tfer_1440</name>
</gene>
<sequence length="64" mass="7097">MCPYVRKGENINGWYYYCDAVAFGLKLTARELEEIGCTPEQRKICQSLMELAVGVGLVPEPADG</sequence>
<proteinExistence type="predicted"/>
<evidence type="ECO:0000313" key="2">
    <source>
        <dbReference type="Proteomes" id="UP000037175"/>
    </source>
</evidence>
<protein>
    <submittedName>
        <fullName evidence="1">Uncharacterized protein</fullName>
    </submittedName>
</protein>
<dbReference type="EMBL" id="LGTE01000008">
    <property type="protein sequence ID" value="KNZ69830.1"/>
    <property type="molecule type" value="Genomic_DNA"/>
</dbReference>
<evidence type="ECO:0000313" key="1">
    <source>
        <dbReference type="EMBL" id="KNZ69830.1"/>
    </source>
</evidence>
<dbReference type="RefSeq" id="WP_013119559.1">
    <property type="nucleotide sequence ID" value="NZ_LGTE01000008.1"/>
</dbReference>